<gene>
    <name evidence="3" type="ORF">CWE11_11735</name>
</gene>
<proteinExistence type="inferred from homology"/>
<dbReference type="InterPro" id="IPR005545">
    <property type="entry name" value="YCII"/>
</dbReference>
<dbReference type="PANTHER" id="PTHR33606">
    <property type="entry name" value="PROTEIN YCII"/>
    <property type="match status" value="1"/>
</dbReference>
<dbReference type="OrthoDB" id="70894at2"/>
<dbReference type="NCBIfam" id="NF009508">
    <property type="entry name" value="PRK12866.1"/>
    <property type="match status" value="1"/>
</dbReference>
<name>A0A432WAK5_9GAMM</name>
<dbReference type="EMBL" id="PIPM01000023">
    <property type="protein sequence ID" value="RUO27448.1"/>
    <property type="molecule type" value="Genomic_DNA"/>
</dbReference>
<dbReference type="Pfam" id="PF03795">
    <property type="entry name" value="YCII"/>
    <property type="match status" value="1"/>
</dbReference>
<accession>A0A432WAK5</accession>
<evidence type="ECO:0000313" key="3">
    <source>
        <dbReference type="EMBL" id="RUO27448.1"/>
    </source>
</evidence>
<comment type="similarity">
    <text evidence="1">Belongs to the YciI family.</text>
</comment>
<evidence type="ECO:0000313" key="4">
    <source>
        <dbReference type="Proteomes" id="UP000288405"/>
    </source>
</evidence>
<reference evidence="3 4" key="1">
    <citation type="journal article" date="2011" name="Front. Microbiol.">
        <title>Genomic signatures of strain selection and enhancement in Bacillus atrophaeus var. globigii, a historical biowarfare simulant.</title>
        <authorList>
            <person name="Gibbons H.S."/>
            <person name="Broomall S.M."/>
            <person name="McNew L.A."/>
            <person name="Daligault H."/>
            <person name="Chapman C."/>
            <person name="Bruce D."/>
            <person name="Karavis M."/>
            <person name="Krepps M."/>
            <person name="McGregor P.A."/>
            <person name="Hong C."/>
            <person name="Park K.H."/>
            <person name="Akmal A."/>
            <person name="Feldman A."/>
            <person name="Lin J.S."/>
            <person name="Chang W.E."/>
            <person name="Higgs B.W."/>
            <person name="Demirev P."/>
            <person name="Lindquist J."/>
            <person name="Liem A."/>
            <person name="Fochler E."/>
            <person name="Read T.D."/>
            <person name="Tapia R."/>
            <person name="Johnson S."/>
            <person name="Bishop-Lilly K.A."/>
            <person name="Detter C."/>
            <person name="Han C."/>
            <person name="Sozhamannan S."/>
            <person name="Rosenzweig C.N."/>
            <person name="Skowronski E.W."/>
        </authorList>
    </citation>
    <scope>NUCLEOTIDE SEQUENCE [LARGE SCALE GENOMIC DNA]</scope>
    <source>
        <strain evidence="3 4">GYP-17</strain>
    </source>
</reference>
<protein>
    <recommendedName>
        <fullName evidence="2">YCII-related domain-containing protein</fullName>
    </recommendedName>
</protein>
<comment type="caution">
    <text evidence="3">The sequence shown here is derived from an EMBL/GenBank/DDBJ whole genome shotgun (WGS) entry which is preliminary data.</text>
</comment>
<dbReference type="InterPro" id="IPR011008">
    <property type="entry name" value="Dimeric_a/b-barrel"/>
</dbReference>
<sequence length="106" mass="11725">MKHYLLFYTDLVDGYVELRAQYREQHLALARAAVERNELILGGALDEPVDGAVLLFQGEGPEVAEDFAKHDPYVANGLVKTWFVRPWVTVVGENAAHPITTTDGSA</sequence>
<evidence type="ECO:0000256" key="1">
    <source>
        <dbReference type="ARBA" id="ARBA00007689"/>
    </source>
</evidence>
<dbReference type="PANTHER" id="PTHR33606:SF3">
    <property type="entry name" value="PROTEIN YCII"/>
    <property type="match status" value="1"/>
</dbReference>
<dbReference type="Proteomes" id="UP000288405">
    <property type="component" value="Unassembled WGS sequence"/>
</dbReference>
<dbReference type="Gene3D" id="3.30.70.1060">
    <property type="entry name" value="Dimeric alpha+beta barrel"/>
    <property type="match status" value="1"/>
</dbReference>
<feature type="domain" description="YCII-related" evidence="2">
    <location>
        <begin position="12"/>
        <end position="87"/>
    </location>
</feature>
<evidence type="ECO:0000259" key="2">
    <source>
        <dbReference type="Pfam" id="PF03795"/>
    </source>
</evidence>
<organism evidence="3 4">
    <name type="scientific">Aliidiomarina sanyensis</name>
    <dbReference type="NCBI Taxonomy" id="1249555"/>
    <lineage>
        <taxon>Bacteria</taxon>
        <taxon>Pseudomonadati</taxon>
        <taxon>Pseudomonadota</taxon>
        <taxon>Gammaproteobacteria</taxon>
        <taxon>Alteromonadales</taxon>
        <taxon>Idiomarinaceae</taxon>
        <taxon>Aliidiomarina</taxon>
    </lineage>
</organism>
<keyword evidence="4" id="KW-1185">Reference proteome</keyword>
<dbReference type="RefSeq" id="WP_126777813.1">
    <property type="nucleotide sequence ID" value="NZ_PIPM01000023.1"/>
</dbReference>
<dbReference type="AlphaFoldDB" id="A0A432WAK5"/>
<dbReference type="InterPro" id="IPR051807">
    <property type="entry name" value="Sec-metab_biosynth-assoc"/>
</dbReference>
<dbReference type="SUPFAM" id="SSF54909">
    <property type="entry name" value="Dimeric alpha+beta barrel"/>
    <property type="match status" value="1"/>
</dbReference>